<evidence type="ECO:0000256" key="5">
    <source>
        <dbReference type="PROSITE-ProRule" id="PRU10141"/>
    </source>
</evidence>
<evidence type="ECO:0000256" key="4">
    <source>
        <dbReference type="ARBA" id="ARBA00022840"/>
    </source>
</evidence>
<dbReference type="InterPro" id="IPR000719">
    <property type="entry name" value="Prot_kinase_dom"/>
</dbReference>
<accession>A0A8E6EW53</accession>
<dbReference type="EMBL" id="CP074694">
    <property type="protein sequence ID" value="QVL33625.1"/>
    <property type="molecule type" value="Genomic_DNA"/>
</dbReference>
<dbReference type="PANTHER" id="PTHR43289:SF6">
    <property type="entry name" value="SERINE_THREONINE-PROTEIN KINASE NEKL-3"/>
    <property type="match status" value="1"/>
</dbReference>
<dbReference type="Gene3D" id="3.30.200.20">
    <property type="entry name" value="Phosphorylase Kinase, domain 1"/>
    <property type="match status" value="1"/>
</dbReference>
<keyword evidence="1" id="KW-0808">Transferase</keyword>
<dbReference type="GO" id="GO:0005524">
    <property type="term" value="F:ATP binding"/>
    <property type="evidence" value="ECO:0007669"/>
    <property type="project" value="UniProtKB-UniRule"/>
</dbReference>
<dbReference type="SMART" id="SM00220">
    <property type="entry name" value="S_TKc"/>
    <property type="match status" value="1"/>
</dbReference>
<keyword evidence="2 5" id="KW-0547">Nucleotide-binding</keyword>
<dbReference type="SUPFAM" id="SSF56112">
    <property type="entry name" value="Protein kinase-like (PK-like)"/>
    <property type="match status" value="1"/>
</dbReference>
<name>A0A8E6EW53_9BACT</name>
<keyword evidence="8" id="KW-1185">Reference proteome</keyword>
<gene>
    <name evidence="7" type="ORF">KIH39_06865</name>
</gene>
<evidence type="ECO:0000256" key="2">
    <source>
        <dbReference type="ARBA" id="ARBA00022741"/>
    </source>
</evidence>
<organism evidence="7 8">
    <name type="scientific">Telmatocola sphagniphila</name>
    <dbReference type="NCBI Taxonomy" id="1123043"/>
    <lineage>
        <taxon>Bacteria</taxon>
        <taxon>Pseudomonadati</taxon>
        <taxon>Planctomycetota</taxon>
        <taxon>Planctomycetia</taxon>
        <taxon>Gemmatales</taxon>
        <taxon>Gemmataceae</taxon>
    </lineage>
</organism>
<keyword evidence="4 5" id="KW-0067">ATP-binding</keyword>
<dbReference type="Proteomes" id="UP000676194">
    <property type="component" value="Chromosome"/>
</dbReference>
<protein>
    <submittedName>
        <fullName evidence="7">Serine/threonine protein kinase</fullName>
    </submittedName>
</protein>
<dbReference type="Pfam" id="PF00069">
    <property type="entry name" value="Pkinase"/>
    <property type="match status" value="1"/>
</dbReference>
<dbReference type="Gene3D" id="1.10.510.10">
    <property type="entry name" value="Transferase(Phosphotransferase) domain 1"/>
    <property type="match status" value="1"/>
</dbReference>
<dbReference type="RefSeq" id="WP_213498537.1">
    <property type="nucleotide sequence ID" value="NZ_CP074694.1"/>
</dbReference>
<dbReference type="InterPro" id="IPR008271">
    <property type="entry name" value="Ser/Thr_kinase_AS"/>
</dbReference>
<dbReference type="AlphaFoldDB" id="A0A8E6EW53"/>
<dbReference type="CDD" id="cd14014">
    <property type="entry name" value="STKc_PknB_like"/>
    <property type="match status" value="1"/>
</dbReference>
<feature type="binding site" evidence="5">
    <location>
        <position position="107"/>
    </location>
    <ligand>
        <name>ATP</name>
        <dbReference type="ChEBI" id="CHEBI:30616"/>
    </ligand>
</feature>
<reference evidence="7" key="1">
    <citation type="submission" date="2021-05" db="EMBL/GenBank/DDBJ databases">
        <title>Complete genome sequence of the cellulolytic planctomycete Telmatocola sphagniphila SP2T and characterization of the first cellulase from planctomycetes.</title>
        <authorList>
            <person name="Rakitin A.L."/>
            <person name="Beletsky A.V."/>
            <person name="Naumoff D.G."/>
            <person name="Kulichevskaya I.S."/>
            <person name="Mardanov A.V."/>
            <person name="Ravin N.V."/>
            <person name="Dedysh S.N."/>
        </authorList>
    </citation>
    <scope>NUCLEOTIDE SEQUENCE</scope>
    <source>
        <strain evidence="7">SP2T</strain>
    </source>
</reference>
<evidence type="ECO:0000256" key="3">
    <source>
        <dbReference type="ARBA" id="ARBA00022777"/>
    </source>
</evidence>
<evidence type="ECO:0000313" key="7">
    <source>
        <dbReference type="EMBL" id="QVL33625.1"/>
    </source>
</evidence>
<keyword evidence="3 7" id="KW-0418">Kinase</keyword>
<sequence length="415" mass="45617">MQQIPKSANDLLRLVVASDLYDANRLKAYAQNLVANSLVPADAMECAQLLICDGLLTEYQARVLLQGGNQKFTLGGKYRVLDLLGEGGMGTVYLCEHKHMRRRVAIKVLSNEKCQNPVLLDRFQKEARAVAMLNDPNIVRAHDVDWDGSVPFLVMEYVEGTNLQKLIEDNGRIHFLRCVNYMAQASSGLHHAHEVGLVHRDIKPANLLIDRRGVLKILDLGLARLSTDHEVLGSSRDNSGLLGTADYLAPEQALNASQVDIRADIYSLGATFYFLLAGQPPFPDGTVAQKLIKHQTTAPKPISQFDPEIPSGVCDVVMKMLAKKPEQRYSTPGDVFTALQPWLTPISAPTDNELPGTRYSSHSDINLDTMASVSVQDTLPLGFGPTSKFTRTMSSFELPAVKQTIPIRRGTLSSG</sequence>
<dbReference type="KEGG" id="tsph:KIH39_06865"/>
<keyword evidence="7" id="KW-0723">Serine/threonine-protein kinase</keyword>
<dbReference type="GO" id="GO:0004674">
    <property type="term" value="F:protein serine/threonine kinase activity"/>
    <property type="evidence" value="ECO:0007669"/>
    <property type="project" value="UniProtKB-KW"/>
</dbReference>
<feature type="domain" description="Protein kinase" evidence="6">
    <location>
        <begin position="78"/>
        <end position="343"/>
    </location>
</feature>
<evidence type="ECO:0000313" key="8">
    <source>
        <dbReference type="Proteomes" id="UP000676194"/>
    </source>
</evidence>
<evidence type="ECO:0000256" key="1">
    <source>
        <dbReference type="ARBA" id="ARBA00022679"/>
    </source>
</evidence>
<dbReference type="InterPro" id="IPR017441">
    <property type="entry name" value="Protein_kinase_ATP_BS"/>
</dbReference>
<dbReference type="PANTHER" id="PTHR43289">
    <property type="entry name" value="MITOGEN-ACTIVATED PROTEIN KINASE KINASE KINASE 20-RELATED"/>
    <property type="match status" value="1"/>
</dbReference>
<dbReference type="PROSITE" id="PS00107">
    <property type="entry name" value="PROTEIN_KINASE_ATP"/>
    <property type="match status" value="1"/>
</dbReference>
<dbReference type="PROSITE" id="PS00108">
    <property type="entry name" value="PROTEIN_KINASE_ST"/>
    <property type="match status" value="1"/>
</dbReference>
<evidence type="ECO:0000259" key="6">
    <source>
        <dbReference type="PROSITE" id="PS50011"/>
    </source>
</evidence>
<dbReference type="PROSITE" id="PS50011">
    <property type="entry name" value="PROTEIN_KINASE_DOM"/>
    <property type="match status" value="1"/>
</dbReference>
<proteinExistence type="predicted"/>
<dbReference type="InterPro" id="IPR011009">
    <property type="entry name" value="Kinase-like_dom_sf"/>
</dbReference>